<dbReference type="OrthoDB" id="3233284at2"/>
<name>A0A418Q5E7_9CORY</name>
<dbReference type="GO" id="GO:0031460">
    <property type="term" value="P:glycine betaine transport"/>
    <property type="evidence" value="ECO:0007669"/>
    <property type="project" value="TreeGrafter"/>
</dbReference>
<feature type="transmembrane region" description="Helical" evidence="6">
    <location>
        <begin position="62"/>
        <end position="89"/>
    </location>
</feature>
<evidence type="ECO:0000256" key="4">
    <source>
        <dbReference type="ARBA" id="ARBA00022989"/>
    </source>
</evidence>
<keyword evidence="9" id="KW-1185">Reference proteome</keyword>
<feature type="domain" description="ABC transmembrane type-1" evidence="7">
    <location>
        <begin position="25"/>
        <end position="212"/>
    </location>
</feature>
<sequence length="229" mass="24165">MSSPASSWLNTSWISSNTQMIWNLTVDHIKLAVPVIVLVFFLSIPIGYAAHRAGLSRRWKPARSAVIVATGILYGIPSLALFVVLPVILGTSVLSPLNVIVALLLYGLALQVRVVAEAFDAADPTAKLAATAIGYSMWQRFWLVDLPLAGNSIVAGMRVVAASTISLISVGALIGVTSLGDLLTAGFQRSFPTQILVGIVGIVVLAIVADIVLVIAGRLAMPWRSKVVA</sequence>
<evidence type="ECO:0000259" key="7">
    <source>
        <dbReference type="PROSITE" id="PS50928"/>
    </source>
</evidence>
<feature type="transmembrane region" description="Helical" evidence="6">
    <location>
        <begin position="31"/>
        <end position="50"/>
    </location>
</feature>
<dbReference type="RefSeq" id="WP_119665107.1">
    <property type="nucleotide sequence ID" value="NZ_QXJK01000011.1"/>
</dbReference>
<dbReference type="SUPFAM" id="SSF161098">
    <property type="entry name" value="MetI-like"/>
    <property type="match status" value="1"/>
</dbReference>
<reference evidence="8 9" key="1">
    <citation type="submission" date="2018-09" db="EMBL/GenBank/DDBJ databases">
        <title>Optimization and identification of Corynebacterium falsenii FN1-14 from fish paste.</title>
        <authorList>
            <person name="Daroonpunt R."/>
            <person name="Tanasupawat S."/>
        </authorList>
    </citation>
    <scope>NUCLEOTIDE SEQUENCE [LARGE SCALE GENOMIC DNA]</scope>
    <source>
        <strain evidence="8 9">FN1-14</strain>
    </source>
</reference>
<dbReference type="GO" id="GO:0055085">
    <property type="term" value="P:transmembrane transport"/>
    <property type="evidence" value="ECO:0007669"/>
    <property type="project" value="InterPro"/>
</dbReference>
<dbReference type="EMBL" id="QXJK01000011">
    <property type="protein sequence ID" value="RIX33838.1"/>
    <property type="molecule type" value="Genomic_DNA"/>
</dbReference>
<comment type="subcellular location">
    <subcellularLocation>
        <location evidence="6">Cell membrane</location>
        <topology evidence="6">Multi-pass membrane protein</topology>
    </subcellularLocation>
    <subcellularLocation>
        <location evidence="1">Membrane</location>
        <topology evidence="1">Multi-pass membrane protein</topology>
    </subcellularLocation>
</comment>
<dbReference type="CDD" id="cd06261">
    <property type="entry name" value="TM_PBP2"/>
    <property type="match status" value="1"/>
</dbReference>
<comment type="similarity">
    <text evidence="6">Belongs to the binding-protein-dependent transport system permease family.</text>
</comment>
<evidence type="ECO:0000313" key="8">
    <source>
        <dbReference type="EMBL" id="RIX33838.1"/>
    </source>
</evidence>
<organism evidence="8 9">
    <name type="scientific">Corynebacterium falsenii</name>
    <dbReference type="NCBI Taxonomy" id="108486"/>
    <lineage>
        <taxon>Bacteria</taxon>
        <taxon>Bacillati</taxon>
        <taxon>Actinomycetota</taxon>
        <taxon>Actinomycetes</taxon>
        <taxon>Mycobacteriales</taxon>
        <taxon>Corynebacteriaceae</taxon>
        <taxon>Corynebacterium</taxon>
    </lineage>
</organism>
<dbReference type="PANTHER" id="PTHR30177">
    <property type="entry name" value="GLYCINE BETAINE/L-PROLINE TRANSPORT SYSTEM PERMEASE PROTEIN PROW"/>
    <property type="match status" value="1"/>
</dbReference>
<keyword evidence="2 6" id="KW-0813">Transport</keyword>
<dbReference type="InterPro" id="IPR051204">
    <property type="entry name" value="ABC_transp_perm/SBD"/>
</dbReference>
<dbReference type="GO" id="GO:0005886">
    <property type="term" value="C:plasma membrane"/>
    <property type="evidence" value="ECO:0007669"/>
    <property type="project" value="UniProtKB-SubCell"/>
</dbReference>
<feature type="transmembrane region" description="Helical" evidence="6">
    <location>
        <begin position="195"/>
        <end position="216"/>
    </location>
</feature>
<dbReference type="Gene3D" id="1.10.3720.10">
    <property type="entry name" value="MetI-like"/>
    <property type="match status" value="1"/>
</dbReference>
<feature type="transmembrane region" description="Helical" evidence="6">
    <location>
        <begin position="159"/>
        <end position="183"/>
    </location>
</feature>
<evidence type="ECO:0000256" key="1">
    <source>
        <dbReference type="ARBA" id="ARBA00004141"/>
    </source>
</evidence>
<dbReference type="PANTHER" id="PTHR30177:SF4">
    <property type="entry name" value="OSMOPROTECTANT IMPORT PERMEASE PROTEIN OSMW"/>
    <property type="match status" value="1"/>
</dbReference>
<dbReference type="STRING" id="1451189.CFAL_01070"/>
<dbReference type="Proteomes" id="UP000285278">
    <property type="component" value="Unassembled WGS sequence"/>
</dbReference>
<dbReference type="AlphaFoldDB" id="A0A418Q5E7"/>
<evidence type="ECO:0000313" key="9">
    <source>
        <dbReference type="Proteomes" id="UP000285278"/>
    </source>
</evidence>
<keyword evidence="3 6" id="KW-0812">Transmembrane</keyword>
<proteinExistence type="inferred from homology"/>
<keyword evidence="5 6" id="KW-0472">Membrane</keyword>
<evidence type="ECO:0000256" key="3">
    <source>
        <dbReference type="ARBA" id="ARBA00022692"/>
    </source>
</evidence>
<evidence type="ECO:0000256" key="6">
    <source>
        <dbReference type="RuleBase" id="RU363032"/>
    </source>
</evidence>
<gene>
    <name evidence="8" type="ORF">D3M95_09090</name>
</gene>
<dbReference type="PROSITE" id="PS50928">
    <property type="entry name" value="ABC_TM1"/>
    <property type="match status" value="1"/>
</dbReference>
<evidence type="ECO:0000256" key="2">
    <source>
        <dbReference type="ARBA" id="ARBA00022448"/>
    </source>
</evidence>
<keyword evidence="4 6" id="KW-1133">Transmembrane helix</keyword>
<protein>
    <submittedName>
        <fullName evidence="8">ABC transporter permease subunit</fullName>
    </submittedName>
</protein>
<dbReference type="InterPro" id="IPR000515">
    <property type="entry name" value="MetI-like"/>
</dbReference>
<dbReference type="InterPro" id="IPR035906">
    <property type="entry name" value="MetI-like_sf"/>
</dbReference>
<feature type="transmembrane region" description="Helical" evidence="6">
    <location>
        <begin position="95"/>
        <end position="116"/>
    </location>
</feature>
<evidence type="ECO:0000256" key="5">
    <source>
        <dbReference type="ARBA" id="ARBA00023136"/>
    </source>
</evidence>
<accession>A0A418Q5E7</accession>
<comment type="caution">
    <text evidence="8">The sequence shown here is derived from an EMBL/GenBank/DDBJ whole genome shotgun (WGS) entry which is preliminary data.</text>
</comment>
<dbReference type="Pfam" id="PF00528">
    <property type="entry name" value="BPD_transp_1"/>
    <property type="match status" value="1"/>
</dbReference>